<evidence type="ECO:0000256" key="4">
    <source>
        <dbReference type="ARBA" id="ARBA00022801"/>
    </source>
</evidence>
<dbReference type="GO" id="GO:0042500">
    <property type="term" value="F:aspartic endopeptidase activity, intramembrane cleaving"/>
    <property type="evidence" value="ECO:0007669"/>
    <property type="project" value="InterPro"/>
</dbReference>
<gene>
    <name evidence="9" type="ORF">QG37_06008</name>
</gene>
<dbReference type="InterPro" id="IPR006639">
    <property type="entry name" value="Preselin/SPP"/>
</dbReference>
<evidence type="ECO:0000256" key="2">
    <source>
        <dbReference type="ARBA" id="ARBA00006859"/>
    </source>
</evidence>
<feature type="transmembrane region" description="Helical" evidence="8">
    <location>
        <begin position="437"/>
        <end position="459"/>
    </location>
</feature>
<feature type="transmembrane region" description="Helical" evidence="8">
    <location>
        <begin position="302"/>
        <end position="319"/>
    </location>
</feature>
<feature type="transmembrane region" description="Helical" evidence="8">
    <location>
        <begin position="35"/>
        <end position="57"/>
    </location>
</feature>
<feature type="transmembrane region" description="Helical" evidence="8">
    <location>
        <begin position="245"/>
        <end position="262"/>
    </location>
</feature>
<feature type="transmembrane region" description="Helical" evidence="8">
    <location>
        <begin position="106"/>
        <end position="124"/>
    </location>
</feature>
<dbReference type="PANTHER" id="PTHR12174:SF23">
    <property type="entry name" value="MINOR HISTOCOMPATIBILITY ANTIGEN H13"/>
    <property type="match status" value="1"/>
</dbReference>
<evidence type="ECO:0000256" key="1">
    <source>
        <dbReference type="ARBA" id="ARBA00004477"/>
    </source>
</evidence>
<protein>
    <recommendedName>
        <fullName evidence="11">Signal peptide peptidase</fullName>
    </recommendedName>
</protein>
<dbReference type="PANTHER" id="PTHR12174">
    <property type="entry name" value="SIGNAL PEPTIDE PEPTIDASE"/>
    <property type="match status" value="1"/>
</dbReference>
<dbReference type="VEuPathDB" id="FungiDB:CJJ07_004040"/>
<dbReference type="GO" id="GO:0098553">
    <property type="term" value="C:lumenal side of endoplasmic reticulum membrane"/>
    <property type="evidence" value="ECO:0007669"/>
    <property type="project" value="TreeGrafter"/>
</dbReference>
<feature type="transmembrane region" description="Helical" evidence="8">
    <location>
        <begin position="274"/>
        <end position="295"/>
    </location>
</feature>
<keyword evidence="4" id="KW-0378">Hydrolase</keyword>
<comment type="subcellular location">
    <subcellularLocation>
        <location evidence="1">Endoplasmic reticulum membrane</location>
        <topology evidence="1">Multi-pass membrane protein</topology>
    </subcellularLocation>
</comment>
<dbReference type="VEuPathDB" id="FungiDB:QG37_06008"/>
<feature type="transmembrane region" description="Helical" evidence="8">
    <location>
        <begin position="364"/>
        <end position="385"/>
    </location>
</feature>
<evidence type="ECO:0000256" key="8">
    <source>
        <dbReference type="SAM" id="Phobius"/>
    </source>
</evidence>
<dbReference type="EMBL" id="LGST01000041">
    <property type="protein sequence ID" value="KND97612.1"/>
    <property type="molecule type" value="Genomic_DNA"/>
</dbReference>
<keyword evidence="5" id="KW-0256">Endoplasmic reticulum</keyword>
<name>A0A0L0NTV6_CANAR</name>
<evidence type="ECO:0000256" key="5">
    <source>
        <dbReference type="ARBA" id="ARBA00022824"/>
    </source>
</evidence>
<keyword evidence="6 8" id="KW-1133">Transmembrane helix</keyword>
<keyword evidence="7 8" id="KW-0472">Membrane</keyword>
<dbReference type="GO" id="GO:0033619">
    <property type="term" value="P:membrane protein proteolysis"/>
    <property type="evidence" value="ECO:0007669"/>
    <property type="project" value="TreeGrafter"/>
</dbReference>
<accession>A0A0L0NTV6</accession>
<reference evidence="10" key="1">
    <citation type="journal article" date="2015" name="BMC Genomics">
        <title>Draft genome of a commonly misdiagnosed multidrug resistant pathogen Candida auris.</title>
        <authorList>
            <person name="Chatterjee S."/>
            <person name="Alampalli S.V."/>
            <person name="Nageshan R.K."/>
            <person name="Chettiar S.T."/>
            <person name="Joshi S."/>
            <person name="Tatu U.S."/>
        </authorList>
    </citation>
    <scope>NUCLEOTIDE SEQUENCE [LARGE SCALE GENOMIC DNA]</scope>
    <source>
        <strain evidence="10">6684</strain>
    </source>
</reference>
<evidence type="ECO:0000313" key="10">
    <source>
        <dbReference type="Proteomes" id="UP000037122"/>
    </source>
</evidence>
<comment type="caution">
    <text evidence="9">The sequence shown here is derived from an EMBL/GenBank/DDBJ whole genome shotgun (WGS) entry which is preliminary data.</text>
</comment>
<dbReference type="GO" id="GO:0006465">
    <property type="term" value="P:signal peptide processing"/>
    <property type="evidence" value="ECO:0007669"/>
    <property type="project" value="TreeGrafter"/>
</dbReference>
<dbReference type="VEuPathDB" id="FungiDB:CJI97_001956"/>
<dbReference type="VEuPathDB" id="FungiDB:CJI96_0004967"/>
<organism evidence="9 10">
    <name type="scientific">Candidozyma auris</name>
    <name type="common">Yeast</name>
    <name type="synonym">Candida auris</name>
    <dbReference type="NCBI Taxonomy" id="498019"/>
    <lineage>
        <taxon>Eukaryota</taxon>
        <taxon>Fungi</taxon>
        <taxon>Dikarya</taxon>
        <taxon>Ascomycota</taxon>
        <taxon>Saccharomycotina</taxon>
        <taxon>Pichiomycetes</taxon>
        <taxon>Metschnikowiaceae</taxon>
        <taxon>Candidozyma</taxon>
    </lineage>
</organism>
<sequence length="555" mass="62246">MPINENSTFVELPWLDKASIALPHYIYSTGVPLELTAFVVLIVLATSIVIFGAYATVQQPKNAIDANEDKASELYDITDRDGCNLFLGSADSAKNVDLDMISYKTALAFPVLAASALYGLDYLIRKLDVSKIKLLNYYVVFSLFGSSFVLYNIFTASAARNLGYWLGLKGNLSALIKRYRLTLSEDHELPLGLYERIDPKAMGMSKKKLEEFEEFMWERNHAQLLRLPKIKSRDQLTALVFDSRLLYLILASVATATTYYLYNPQLQENYDLPSMNWLLNNTIATLLAMGGLAFFRIGNIKVASVLLIALFAYDIYFVFKSTLMISVATGIDLPVKIVFPRAPASLLNFKQIGDMLYQQLALPASMLGLGDIVIPGTFASLCLRFDYHLFYTNNKLPFHKLRSIGVPKYFTAAIVAYVAALMATMTAVQIYDCGQPALLYIVPAMIGAVALTAVVNGQFRELWDYKEDMKKYEPEKLKHKRVKADEGDKDVKMTVVTSETLYEFGDVTDESDDTFIIDESTDADDDSDESDLEAEISHLLQDQEIDVERISDLLD</sequence>
<comment type="similarity">
    <text evidence="2">Belongs to the peptidase A22B family.</text>
</comment>
<evidence type="ECO:0000256" key="6">
    <source>
        <dbReference type="ARBA" id="ARBA00022989"/>
    </source>
</evidence>
<proteinExistence type="inferred from homology"/>
<dbReference type="VEuPathDB" id="FungiDB:B9J08_002412"/>
<dbReference type="GO" id="GO:0098554">
    <property type="term" value="C:cytoplasmic side of endoplasmic reticulum membrane"/>
    <property type="evidence" value="ECO:0007669"/>
    <property type="project" value="TreeGrafter"/>
</dbReference>
<keyword evidence="3 8" id="KW-0812">Transmembrane</keyword>
<evidence type="ECO:0008006" key="11">
    <source>
        <dbReference type="Google" id="ProtNLM"/>
    </source>
</evidence>
<evidence type="ECO:0000313" key="9">
    <source>
        <dbReference type="EMBL" id="KND97612.1"/>
    </source>
</evidence>
<evidence type="ECO:0000256" key="7">
    <source>
        <dbReference type="ARBA" id="ARBA00023136"/>
    </source>
</evidence>
<dbReference type="Proteomes" id="UP000037122">
    <property type="component" value="Unassembled WGS sequence"/>
</dbReference>
<dbReference type="Pfam" id="PF04258">
    <property type="entry name" value="Peptidase_A22B"/>
    <property type="match status" value="1"/>
</dbReference>
<feature type="transmembrane region" description="Helical" evidence="8">
    <location>
        <begin position="136"/>
        <end position="154"/>
    </location>
</feature>
<dbReference type="VEuPathDB" id="FungiDB:CJJ09_005500"/>
<dbReference type="InterPro" id="IPR007369">
    <property type="entry name" value="Peptidase_A22B_SPP"/>
</dbReference>
<dbReference type="SMART" id="SM00730">
    <property type="entry name" value="PSN"/>
    <property type="match status" value="1"/>
</dbReference>
<feature type="transmembrane region" description="Helical" evidence="8">
    <location>
        <begin position="406"/>
        <end position="431"/>
    </location>
</feature>
<evidence type="ECO:0000256" key="3">
    <source>
        <dbReference type="ARBA" id="ARBA00022692"/>
    </source>
</evidence>
<dbReference type="AlphaFoldDB" id="A0A0L0NTV6"/>